<dbReference type="InterPro" id="IPR014352">
    <property type="entry name" value="FERM/acyl-CoA-bd_prot_sf"/>
</dbReference>
<dbReference type="InterPro" id="IPR019748">
    <property type="entry name" value="FERM_central"/>
</dbReference>
<dbReference type="InterPro" id="IPR019749">
    <property type="entry name" value="Band_41_domain"/>
</dbReference>
<dbReference type="InterPro" id="IPR018979">
    <property type="entry name" value="FERM_N"/>
</dbReference>
<dbReference type="KEGG" id="aplc:110985806"/>
<dbReference type="InterPro" id="IPR035963">
    <property type="entry name" value="FERM_2"/>
</dbReference>
<feature type="domain" description="FERM" evidence="1">
    <location>
        <begin position="1"/>
        <end position="284"/>
    </location>
</feature>
<dbReference type="InterPro" id="IPR018980">
    <property type="entry name" value="FERM_PH-like_C"/>
</dbReference>
<dbReference type="InterPro" id="IPR011993">
    <property type="entry name" value="PH-like_dom_sf"/>
</dbReference>
<dbReference type="InterPro" id="IPR000299">
    <property type="entry name" value="FERM_domain"/>
</dbReference>
<dbReference type="SUPFAM" id="SSF47031">
    <property type="entry name" value="Second domain of FERM"/>
    <property type="match status" value="1"/>
</dbReference>
<dbReference type="Pfam" id="PF09379">
    <property type="entry name" value="FERM_N"/>
    <property type="match status" value="1"/>
</dbReference>
<keyword evidence="2" id="KW-1185">Reference proteome</keyword>
<dbReference type="OrthoDB" id="10037309at2759"/>
<dbReference type="SUPFAM" id="SSF50729">
    <property type="entry name" value="PH domain-like"/>
    <property type="match status" value="1"/>
</dbReference>
<dbReference type="AlphaFoldDB" id="A0A8B7ZB08"/>
<gene>
    <name evidence="3" type="primary">LOC110985806</name>
</gene>
<dbReference type="SUPFAM" id="SSF54236">
    <property type="entry name" value="Ubiquitin-like"/>
    <property type="match status" value="1"/>
</dbReference>
<dbReference type="PANTHER" id="PTHR23280">
    <property type="entry name" value="4.1 G PROTEIN"/>
    <property type="match status" value="1"/>
</dbReference>
<protein>
    <submittedName>
        <fullName evidence="3">E3 ubiquitin-protein ligase MYLIP-like</fullName>
    </submittedName>
</protein>
<sequence>MWCFISESPYIVREYHLPKDSHGQVLMDKVCDDVGLIEREYFGLRYRSKKGELLWLNLRNPLKLQLNTKPPHRLSLQVKFFVSPQELQQTISRHVYYMTLKNRLLQGHYKVNESEKFQLCVLMAQAELGNEEAVLDSQYQSILPELSEHKLLQVKEAHQNCGAELTKTQAEIQFINKINKLPGYGVEYFAAETMDRTKVVIGVHSGGLQILSKERDVINNIKFEDISKVSYHQNRFSVHFYPSSDEANEEDVVSIRKFRLTSRKSAQALFRAFTESHTFFRCENVERVVREQHSHTGWGALLALFRPHTNYGKIYRFDITKTRRQTYDNAWHLLHHDSSPPPQRFSVDLDTRLANSQPYSTQTLRSTHSQEIMLSRQPSRLISSQDAVNVLIGQESSLKLIFVEYSCDNGVEYSRDGGVEYSRDGGVEYSCDSGVEYSCDGGVEYSRDGGVEYSRDGGVEYSHDGGVEYSHDGEVEYSRDSGVEYSRDGGVEYSCDGGVEYSRNSGVEYDVILVEVVAGDKYNG</sequence>
<dbReference type="Gene3D" id="3.10.20.90">
    <property type="entry name" value="Phosphatidylinositol 3-kinase Catalytic Subunit, Chain A, domain 1"/>
    <property type="match status" value="1"/>
</dbReference>
<dbReference type="GO" id="GO:0004842">
    <property type="term" value="F:ubiquitin-protein transferase activity"/>
    <property type="evidence" value="ECO:0007669"/>
    <property type="project" value="TreeGrafter"/>
</dbReference>
<dbReference type="PROSITE" id="PS50057">
    <property type="entry name" value="FERM_3"/>
    <property type="match status" value="1"/>
</dbReference>
<dbReference type="InterPro" id="IPR029071">
    <property type="entry name" value="Ubiquitin-like_domsf"/>
</dbReference>
<organism evidence="2 3">
    <name type="scientific">Acanthaster planci</name>
    <name type="common">Crown-of-thorns starfish</name>
    <dbReference type="NCBI Taxonomy" id="133434"/>
    <lineage>
        <taxon>Eukaryota</taxon>
        <taxon>Metazoa</taxon>
        <taxon>Echinodermata</taxon>
        <taxon>Eleutherozoa</taxon>
        <taxon>Asterozoa</taxon>
        <taxon>Asteroidea</taxon>
        <taxon>Valvatacea</taxon>
        <taxon>Valvatida</taxon>
        <taxon>Acanthasteridae</taxon>
        <taxon>Acanthaster</taxon>
    </lineage>
</organism>
<dbReference type="SMART" id="SM00295">
    <property type="entry name" value="B41"/>
    <property type="match status" value="1"/>
</dbReference>
<dbReference type="CDD" id="cd14473">
    <property type="entry name" value="FERM_B-lobe"/>
    <property type="match status" value="1"/>
</dbReference>
<dbReference type="SUPFAM" id="SSF110296">
    <property type="entry name" value="Oligoxyloglucan reducing end-specific cellobiohydrolase"/>
    <property type="match status" value="1"/>
</dbReference>
<dbReference type="GeneID" id="110985806"/>
<dbReference type="Gene3D" id="2.30.29.30">
    <property type="entry name" value="Pleckstrin-homology domain (PH domain)/Phosphotyrosine-binding domain (PTB)"/>
    <property type="match status" value="1"/>
</dbReference>
<name>A0A8B7ZB08_ACAPL</name>
<proteinExistence type="predicted"/>
<dbReference type="Pfam" id="PF09380">
    <property type="entry name" value="FERM_C"/>
    <property type="match status" value="1"/>
</dbReference>
<dbReference type="Gene3D" id="1.20.80.10">
    <property type="match status" value="1"/>
</dbReference>
<evidence type="ECO:0000313" key="3">
    <source>
        <dbReference type="RefSeq" id="XP_022102859.1"/>
    </source>
</evidence>
<dbReference type="PANTHER" id="PTHR23280:SF13">
    <property type="entry name" value="E3 UBIQUITIN-PROTEIN LIGASE MYLIP"/>
    <property type="match status" value="1"/>
</dbReference>
<dbReference type="OMA" id="MWCFISE"/>
<dbReference type="SMART" id="SM01196">
    <property type="entry name" value="FERM_C"/>
    <property type="match status" value="1"/>
</dbReference>
<dbReference type="Proteomes" id="UP000694845">
    <property type="component" value="Unplaced"/>
</dbReference>
<reference evidence="3" key="1">
    <citation type="submission" date="2025-08" db="UniProtKB">
        <authorList>
            <consortium name="RefSeq"/>
        </authorList>
    </citation>
    <scope>IDENTIFICATION</scope>
</reference>
<dbReference type="GO" id="GO:0006511">
    <property type="term" value="P:ubiquitin-dependent protein catabolic process"/>
    <property type="evidence" value="ECO:0007669"/>
    <property type="project" value="TreeGrafter"/>
</dbReference>
<evidence type="ECO:0000313" key="2">
    <source>
        <dbReference type="Proteomes" id="UP000694845"/>
    </source>
</evidence>
<accession>A0A8B7ZB08</accession>
<evidence type="ECO:0000259" key="1">
    <source>
        <dbReference type="PROSITE" id="PS50057"/>
    </source>
</evidence>
<dbReference type="RefSeq" id="XP_022102859.1">
    <property type="nucleotide sequence ID" value="XM_022247167.1"/>
</dbReference>
<dbReference type="Pfam" id="PF00373">
    <property type="entry name" value="FERM_M"/>
    <property type="match status" value="1"/>
</dbReference>